<evidence type="ECO:0000313" key="13">
    <source>
        <dbReference type="Proteomes" id="UP000183557"/>
    </source>
</evidence>
<name>A0A1I3PIC5_HALDA</name>
<keyword evidence="10" id="KW-0813">Transport</keyword>
<dbReference type="InterPro" id="IPR045584">
    <property type="entry name" value="Pilin-like"/>
</dbReference>
<evidence type="ECO:0000256" key="8">
    <source>
        <dbReference type="ARBA" id="ARBA00023287"/>
    </source>
</evidence>
<accession>A0A1I3PIC5</accession>
<feature type="propeptide" id="PRO_5035525254" evidence="11">
    <location>
        <begin position="1"/>
        <end position="7"/>
    </location>
</feature>
<dbReference type="InterPro" id="IPR000983">
    <property type="entry name" value="Bac_GSPG_pilin"/>
</dbReference>
<dbReference type="PRINTS" id="PR00813">
    <property type="entry name" value="BCTERIALGSPG"/>
</dbReference>
<sequence length="102" mass="11171">MLNNERGFTLIEMLIVLLVISVLLIITIPNMSKNSTTVKDKGCEALLKTTEAQVEAYFIDNSKRPESLQTLITEGYITQSTCPDGSELQYEDGVVSAPASSE</sequence>
<evidence type="ECO:0000256" key="3">
    <source>
        <dbReference type="ARBA" id="ARBA00022475"/>
    </source>
</evidence>
<dbReference type="EMBL" id="FOSB01000001">
    <property type="protein sequence ID" value="SFJ21233.1"/>
    <property type="molecule type" value="Genomic_DNA"/>
</dbReference>
<comment type="subunit">
    <text evidence="10">Homodimer.</text>
</comment>
<evidence type="ECO:0000256" key="10">
    <source>
        <dbReference type="PIRNR" id="PIRNR029928"/>
    </source>
</evidence>
<dbReference type="GO" id="GO:0015628">
    <property type="term" value="P:protein secretion by the type II secretion system"/>
    <property type="evidence" value="ECO:0007669"/>
    <property type="project" value="InterPro"/>
</dbReference>
<keyword evidence="6 10" id="KW-1133">Transmembrane helix</keyword>
<keyword evidence="7 10" id="KW-0472">Membrane</keyword>
<dbReference type="AlphaFoldDB" id="A0A1I3PIC5"/>
<dbReference type="PROSITE" id="PS00409">
    <property type="entry name" value="PROKAR_NTER_METHYL"/>
    <property type="match status" value="1"/>
</dbReference>
<dbReference type="NCBIfam" id="TIGR02532">
    <property type="entry name" value="IV_pilin_GFxxxE"/>
    <property type="match status" value="1"/>
</dbReference>
<dbReference type="Gene3D" id="3.30.700.10">
    <property type="entry name" value="Glycoprotein, Type 4 Pilin"/>
    <property type="match status" value="1"/>
</dbReference>
<evidence type="ECO:0000256" key="6">
    <source>
        <dbReference type="ARBA" id="ARBA00022989"/>
    </source>
</evidence>
<dbReference type="GO" id="GO:0015627">
    <property type="term" value="C:type II protein secretion system complex"/>
    <property type="evidence" value="ECO:0007669"/>
    <property type="project" value="InterPro"/>
</dbReference>
<proteinExistence type="inferred from homology"/>
<dbReference type="Pfam" id="PF07963">
    <property type="entry name" value="N_methyl"/>
    <property type="match status" value="1"/>
</dbReference>
<keyword evidence="8 10" id="KW-0178">Competence</keyword>
<keyword evidence="5 10" id="KW-0812">Transmembrane</keyword>
<evidence type="ECO:0000256" key="1">
    <source>
        <dbReference type="ARBA" id="ARBA00004162"/>
    </source>
</evidence>
<organism evidence="12 13">
    <name type="scientific">Halobacillus dabanensis</name>
    <dbReference type="NCBI Taxonomy" id="240302"/>
    <lineage>
        <taxon>Bacteria</taxon>
        <taxon>Bacillati</taxon>
        <taxon>Bacillota</taxon>
        <taxon>Bacilli</taxon>
        <taxon>Bacillales</taxon>
        <taxon>Bacillaceae</taxon>
        <taxon>Halobacillus</taxon>
    </lineage>
</organism>
<evidence type="ECO:0000313" key="12">
    <source>
        <dbReference type="EMBL" id="SFJ21233.1"/>
    </source>
</evidence>
<keyword evidence="13" id="KW-1185">Reference proteome</keyword>
<dbReference type="RefSeq" id="WP_279626112.1">
    <property type="nucleotide sequence ID" value="NZ_FOSB01000001.1"/>
</dbReference>
<dbReference type="NCBIfam" id="NF040999">
    <property type="entry name" value="pilin_ComGC"/>
    <property type="match status" value="1"/>
</dbReference>
<comment type="function">
    <text evidence="10">Required for transformation and DNA binding.</text>
</comment>
<evidence type="ECO:0000256" key="2">
    <source>
        <dbReference type="ARBA" id="ARBA00004241"/>
    </source>
</evidence>
<keyword evidence="3 10" id="KW-1003">Cell membrane</keyword>
<evidence type="ECO:0000256" key="11">
    <source>
        <dbReference type="PIRSR" id="PIRSR029928-50"/>
    </source>
</evidence>
<feature type="modified residue" description="N-methylphenylalanine" evidence="11">
    <location>
        <position position="8"/>
    </location>
</feature>
<evidence type="ECO:0000256" key="4">
    <source>
        <dbReference type="ARBA" id="ARBA00022481"/>
    </source>
</evidence>
<dbReference type="GO" id="GO:0009986">
    <property type="term" value="C:cell surface"/>
    <property type="evidence" value="ECO:0007669"/>
    <property type="project" value="UniProtKB-SubCell"/>
</dbReference>
<feature type="chain" id="PRO_5035525253" description="ComG operon protein 3" evidence="11">
    <location>
        <begin position="8"/>
        <end position="102"/>
    </location>
</feature>
<dbReference type="SUPFAM" id="SSF54523">
    <property type="entry name" value="Pili subunits"/>
    <property type="match status" value="1"/>
</dbReference>
<protein>
    <recommendedName>
        <fullName evidence="10">ComG operon protein 3</fullName>
    </recommendedName>
</protein>
<dbReference type="GO" id="GO:0030420">
    <property type="term" value="P:establishment of competence for transformation"/>
    <property type="evidence" value="ECO:0007669"/>
    <property type="project" value="UniProtKB-UniRule"/>
</dbReference>
<keyword evidence="4 11" id="KW-0488">Methylation</keyword>
<feature type="transmembrane region" description="Helical" evidence="10">
    <location>
        <begin position="6"/>
        <end position="26"/>
    </location>
</feature>
<dbReference type="InterPro" id="IPR016940">
    <property type="entry name" value="ComGC"/>
</dbReference>
<dbReference type="InterPro" id="IPR012902">
    <property type="entry name" value="N_methyl_site"/>
</dbReference>
<comment type="similarity">
    <text evidence="9 10">Belongs to the ComGC family.</text>
</comment>
<comment type="subcellular location">
    <subcellularLocation>
        <location evidence="1">Cell membrane</location>
        <topology evidence="1">Single-pass membrane protein</topology>
    </subcellularLocation>
    <subcellularLocation>
        <location evidence="2">Cell surface</location>
    </subcellularLocation>
</comment>
<evidence type="ECO:0000256" key="7">
    <source>
        <dbReference type="ARBA" id="ARBA00023136"/>
    </source>
</evidence>
<evidence type="ECO:0000256" key="5">
    <source>
        <dbReference type="ARBA" id="ARBA00022692"/>
    </source>
</evidence>
<dbReference type="Proteomes" id="UP000183557">
    <property type="component" value="Unassembled WGS sequence"/>
</dbReference>
<dbReference type="GO" id="GO:0005886">
    <property type="term" value="C:plasma membrane"/>
    <property type="evidence" value="ECO:0007669"/>
    <property type="project" value="UniProtKB-SubCell"/>
</dbReference>
<dbReference type="PIRSF" id="PIRSF029928">
    <property type="entry name" value="Late_competence_ComGC"/>
    <property type="match status" value="1"/>
</dbReference>
<reference evidence="13" key="1">
    <citation type="submission" date="2016-10" db="EMBL/GenBank/DDBJ databases">
        <authorList>
            <person name="Varghese N."/>
            <person name="Submissions S."/>
        </authorList>
    </citation>
    <scope>NUCLEOTIDE SEQUENCE [LARGE SCALE GENOMIC DNA]</scope>
    <source>
        <strain evidence="13">CGMCC 1.3704</strain>
    </source>
</reference>
<gene>
    <name evidence="12" type="ORF">SAMN04487936_101342</name>
</gene>
<evidence type="ECO:0000256" key="9">
    <source>
        <dbReference type="ARBA" id="ARBA00043982"/>
    </source>
</evidence>